<gene>
    <name evidence="1" type="ORF">AC2117_02440</name>
</gene>
<dbReference type="Proteomes" id="UP000294355">
    <property type="component" value="Chromosome"/>
</dbReference>
<dbReference type="AlphaFoldDB" id="A0A446ZL78"/>
<proteinExistence type="predicted"/>
<name>A0A446ZL78_ACICA</name>
<protein>
    <submittedName>
        <fullName evidence="1">Uncharacterized protein</fullName>
    </submittedName>
</protein>
<organism evidence="1">
    <name type="scientific">Acinetobacter calcoaceticus</name>
    <dbReference type="NCBI Taxonomy" id="471"/>
    <lineage>
        <taxon>Bacteria</taxon>
        <taxon>Pseudomonadati</taxon>
        <taxon>Pseudomonadota</taxon>
        <taxon>Gammaproteobacteria</taxon>
        <taxon>Moraxellales</taxon>
        <taxon>Moraxellaceae</taxon>
        <taxon>Acinetobacter</taxon>
        <taxon>Acinetobacter calcoaceticus/baumannii complex</taxon>
    </lineage>
</organism>
<evidence type="ECO:0000313" key="1">
    <source>
        <dbReference type="EMBL" id="VAX45248.1"/>
    </source>
</evidence>
<dbReference type="EMBL" id="LS999521">
    <property type="protein sequence ID" value="VAX45248.1"/>
    <property type="molecule type" value="Genomic_DNA"/>
</dbReference>
<reference evidence="1" key="1">
    <citation type="submission" date="2018-08" db="EMBL/GenBank/DDBJ databases">
        <authorList>
            <person name="Gonzaga-Molto A."/>
        </authorList>
    </citation>
    <scope>NUCLEOTIDE SEQUENCE [LARGE SCALE GENOMIC DNA]</scope>
    <source>
        <strain evidence="1">Acinetobacter calcoaceticus str. 2117</strain>
    </source>
</reference>
<accession>A0A446ZL78</accession>
<sequence length="97" mass="11015">MLVKRLTILNSIYSHAELSTPPFIIDSPRQQDIDSDNYHNMLNILISNTPDDVQLIIAAVQNNFIDSIKGNFEEINLESTPLTAEEYELANFLILHS</sequence>